<gene>
    <name evidence="1" type="ORF">BJY16_001805</name>
</gene>
<sequence>MGSRHYVGVLGPHGTYRALYRQWGNHPVIEIPLLRADWQDHDRDMAGLLAVYDLTVDGRADSPEIYHGHLDEPTDDMEGLYLIDLDHAGIGFYVPDRARNWRLYSRHLLDGSDDLFTLDGSTIRCTTCAAVDEVRFSTAHTATGSGLDAVVTCTHCGCAETTTPAFTRHRTTGPGKR</sequence>
<accession>A0A7W7M659</accession>
<dbReference type="AlphaFoldDB" id="A0A7W7M659"/>
<proteinExistence type="predicted"/>
<evidence type="ECO:0000313" key="1">
    <source>
        <dbReference type="EMBL" id="MBB4738346.1"/>
    </source>
</evidence>
<dbReference type="RefSeq" id="WP_260418272.1">
    <property type="nucleotide sequence ID" value="NZ_BAABFG010000005.1"/>
</dbReference>
<dbReference type="EMBL" id="JACHNB010000001">
    <property type="protein sequence ID" value="MBB4738346.1"/>
    <property type="molecule type" value="Genomic_DNA"/>
</dbReference>
<comment type="caution">
    <text evidence="1">The sequence shown here is derived from an EMBL/GenBank/DDBJ whole genome shotgun (WGS) entry which is preliminary data.</text>
</comment>
<evidence type="ECO:0000313" key="2">
    <source>
        <dbReference type="Proteomes" id="UP000546162"/>
    </source>
</evidence>
<organism evidence="1 2">
    <name type="scientific">Actinoplanes octamycinicus</name>
    <dbReference type="NCBI Taxonomy" id="135948"/>
    <lineage>
        <taxon>Bacteria</taxon>
        <taxon>Bacillati</taxon>
        <taxon>Actinomycetota</taxon>
        <taxon>Actinomycetes</taxon>
        <taxon>Micromonosporales</taxon>
        <taxon>Micromonosporaceae</taxon>
        <taxon>Actinoplanes</taxon>
    </lineage>
</organism>
<keyword evidence="2" id="KW-1185">Reference proteome</keyword>
<reference evidence="1 2" key="1">
    <citation type="submission" date="2020-08" db="EMBL/GenBank/DDBJ databases">
        <title>Sequencing the genomes of 1000 actinobacteria strains.</title>
        <authorList>
            <person name="Klenk H.-P."/>
        </authorList>
    </citation>
    <scope>NUCLEOTIDE SEQUENCE [LARGE SCALE GENOMIC DNA]</scope>
    <source>
        <strain evidence="1 2">DSM 45809</strain>
    </source>
</reference>
<protein>
    <submittedName>
        <fullName evidence="1">Uncharacterized protein</fullName>
    </submittedName>
</protein>
<dbReference type="Proteomes" id="UP000546162">
    <property type="component" value="Unassembled WGS sequence"/>
</dbReference>
<name>A0A7W7M659_9ACTN</name>